<gene>
    <name evidence="3" type="ORF">B5766_00050</name>
</gene>
<dbReference type="Proteomes" id="UP000219994">
    <property type="component" value="Unassembled WGS sequence"/>
</dbReference>
<dbReference type="PANTHER" id="PTHR46797:SF1">
    <property type="entry name" value="METHYLPHOSPHONATE SYNTHASE"/>
    <property type="match status" value="1"/>
</dbReference>
<dbReference type="SMART" id="SM00530">
    <property type="entry name" value="HTH_XRE"/>
    <property type="match status" value="1"/>
</dbReference>
<proteinExistence type="predicted"/>
<dbReference type="PANTHER" id="PTHR46797">
    <property type="entry name" value="HTH-TYPE TRANSCRIPTIONAL REGULATOR"/>
    <property type="match status" value="1"/>
</dbReference>
<dbReference type="GO" id="GO:0003677">
    <property type="term" value="F:DNA binding"/>
    <property type="evidence" value="ECO:0007669"/>
    <property type="project" value="UniProtKB-KW"/>
</dbReference>
<dbReference type="Pfam" id="PF01381">
    <property type="entry name" value="HTH_3"/>
    <property type="match status" value="1"/>
</dbReference>
<dbReference type="GO" id="GO:0005829">
    <property type="term" value="C:cytosol"/>
    <property type="evidence" value="ECO:0007669"/>
    <property type="project" value="TreeGrafter"/>
</dbReference>
<evidence type="ECO:0000259" key="2">
    <source>
        <dbReference type="PROSITE" id="PS50943"/>
    </source>
</evidence>
<sequence>MVSIQAASSWDQYVRELGVELQRRRLDAGLTQEQLAHRAGLTRTHYQQVERGYWKKNEPANPSLKLLVRIAQALGVEVTELLPSTARIEWGE</sequence>
<comment type="caution">
    <text evidence="3">The sequence shown here is derived from an EMBL/GenBank/DDBJ whole genome shotgun (WGS) entry which is preliminary data.</text>
</comment>
<reference evidence="4" key="1">
    <citation type="submission" date="2017-03" db="EMBL/GenBank/DDBJ databases">
        <authorList>
            <person name="Lund M.B."/>
        </authorList>
    </citation>
    <scope>NUCLEOTIDE SEQUENCE [LARGE SCALE GENOMIC DNA]</scope>
</reference>
<protein>
    <recommendedName>
        <fullName evidence="2">HTH cro/C1-type domain-containing protein</fullName>
    </recommendedName>
</protein>
<dbReference type="GO" id="GO:0003700">
    <property type="term" value="F:DNA-binding transcription factor activity"/>
    <property type="evidence" value="ECO:0007669"/>
    <property type="project" value="TreeGrafter"/>
</dbReference>
<feature type="domain" description="HTH cro/C1-type" evidence="2">
    <location>
        <begin position="21"/>
        <end position="81"/>
    </location>
</feature>
<dbReference type="AlphaFoldDB" id="A0A2A6FVU8"/>
<dbReference type="InterPro" id="IPR050807">
    <property type="entry name" value="TransReg_Diox_bact_type"/>
</dbReference>
<evidence type="ECO:0000313" key="3">
    <source>
        <dbReference type="EMBL" id="PDQ36573.1"/>
    </source>
</evidence>
<dbReference type="SUPFAM" id="SSF47413">
    <property type="entry name" value="lambda repressor-like DNA-binding domains"/>
    <property type="match status" value="1"/>
</dbReference>
<evidence type="ECO:0000256" key="1">
    <source>
        <dbReference type="ARBA" id="ARBA00023125"/>
    </source>
</evidence>
<dbReference type="InterPro" id="IPR001387">
    <property type="entry name" value="Cro/C1-type_HTH"/>
</dbReference>
<evidence type="ECO:0000313" key="4">
    <source>
        <dbReference type="Proteomes" id="UP000219994"/>
    </source>
</evidence>
<dbReference type="EMBL" id="NAEP01000002">
    <property type="protein sequence ID" value="PDQ36573.1"/>
    <property type="molecule type" value="Genomic_DNA"/>
</dbReference>
<dbReference type="PROSITE" id="PS50943">
    <property type="entry name" value="HTH_CROC1"/>
    <property type="match status" value="1"/>
</dbReference>
<dbReference type="CDD" id="cd00093">
    <property type="entry name" value="HTH_XRE"/>
    <property type="match status" value="1"/>
</dbReference>
<dbReference type="InterPro" id="IPR010982">
    <property type="entry name" value="Lambda_DNA-bd_dom_sf"/>
</dbReference>
<dbReference type="Gene3D" id="1.10.260.40">
    <property type="entry name" value="lambda repressor-like DNA-binding domains"/>
    <property type="match status" value="1"/>
</dbReference>
<name>A0A2A6FVU8_9MICO</name>
<keyword evidence="1" id="KW-0238">DNA-binding</keyword>
<organism evidence="3 4">
    <name type="scientific">Candidatus Lumbricidiphila eiseniae</name>
    <dbReference type="NCBI Taxonomy" id="1969409"/>
    <lineage>
        <taxon>Bacteria</taxon>
        <taxon>Bacillati</taxon>
        <taxon>Actinomycetota</taxon>
        <taxon>Actinomycetes</taxon>
        <taxon>Micrococcales</taxon>
        <taxon>Microbacteriaceae</taxon>
        <taxon>Candidatus Lumbricidiphila</taxon>
    </lineage>
</organism>
<accession>A0A2A6FVU8</accession>